<dbReference type="SMART" id="SM01022">
    <property type="entry name" value="ASCH"/>
    <property type="match status" value="1"/>
</dbReference>
<evidence type="ECO:0000313" key="2">
    <source>
        <dbReference type="EMBL" id="PXY82184.1"/>
    </source>
</evidence>
<dbReference type="InterPro" id="IPR007374">
    <property type="entry name" value="ASCH_domain"/>
</dbReference>
<organism evidence="2 3">
    <name type="scientific">Bifidobacterium asteroides</name>
    <dbReference type="NCBI Taxonomy" id="1684"/>
    <lineage>
        <taxon>Bacteria</taxon>
        <taxon>Bacillati</taxon>
        <taxon>Actinomycetota</taxon>
        <taxon>Actinomycetes</taxon>
        <taxon>Bifidobacteriales</taxon>
        <taxon>Bifidobacteriaceae</taxon>
        <taxon>Bifidobacterium</taxon>
    </lineage>
</organism>
<dbReference type="PIRSF" id="PIRSF021320">
    <property type="entry name" value="DUF984"/>
    <property type="match status" value="1"/>
</dbReference>
<dbReference type="PANTHER" id="PTHR39203">
    <property type="entry name" value="CYTOPLASMIC PROTEIN-RELATED"/>
    <property type="match status" value="1"/>
</dbReference>
<dbReference type="Pfam" id="PF04266">
    <property type="entry name" value="ASCH"/>
    <property type="match status" value="1"/>
</dbReference>
<dbReference type="RefSeq" id="WP_110452391.1">
    <property type="nucleotide sequence ID" value="NZ_QGLL01000008.1"/>
</dbReference>
<accession>A0A318M8C2</accession>
<dbReference type="AlphaFoldDB" id="A0A318M8C2"/>
<dbReference type="EMBL" id="QGLL01000008">
    <property type="protein sequence ID" value="PXY82184.1"/>
    <property type="molecule type" value="Genomic_DNA"/>
</dbReference>
<evidence type="ECO:0000313" key="3">
    <source>
        <dbReference type="Proteomes" id="UP000247744"/>
    </source>
</evidence>
<comment type="caution">
    <text evidence="2">The sequence shown here is derived from an EMBL/GenBank/DDBJ whole genome shotgun (WGS) entry which is preliminary data.</text>
</comment>
<dbReference type="Proteomes" id="UP000247744">
    <property type="component" value="Unassembled WGS sequence"/>
</dbReference>
<dbReference type="InterPro" id="IPR015947">
    <property type="entry name" value="PUA-like_sf"/>
</dbReference>
<name>A0A318M8C2_9BIFI</name>
<proteinExistence type="predicted"/>
<dbReference type="SUPFAM" id="SSF88697">
    <property type="entry name" value="PUA domain-like"/>
    <property type="match status" value="1"/>
</dbReference>
<evidence type="ECO:0000259" key="1">
    <source>
        <dbReference type="SMART" id="SM01022"/>
    </source>
</evidence>
<dbReference type="PANTHER" id="PTHR39203:SF1">
    <property type="entry name" value="CYTOPLASMIC PROTEIN"/>
    <property type="match status" value="1"/>
</dbReference>
<dbReference type="InterPro" id="IPR009326">
    <property type="entry name" value="DUF984"/>
</dbReference>
<protein>
    <submittedName>
        <fullName evidence="2">RNA-binding protein</fullName>
    </submittedName>
</protein>
<feature type="domain" description="ASCH" evidence="1">
    <location>
        <begin position="22"/>
        <end position="148"/>
    </location>
</feature>
<gene>
    <name evidence="2" type="ORF">DKK75_05180</name>
</gene>
<sequence>MTNRQIPTVKVRDVRNLSKDEFAFPGPERDRLVEAILDGRKTATTSLMAEFIHDHEPPPSSGRRTVLLNSDDQPVALLRYVSVSVTRLGLVTLQHVLNEGEGYKTLTEWRKIHESFWTSENMLQALDDPDFTVDDQTLVVLETFYVEAMVVN</sequence>
<reference evidence="2 3" key="1">
    <citation type="submission" date="2018-05" db="EMBL/GenBank/DDBJ databases">
        <title>Reference genomes for bee gut microbiota database.</title>
        <authorList>
            <person name="Ellegaard K.M."/>
        </authorList>
    </citation>
    <scope>NUCLEOTIDE SEQUENCE [LARGE SCALE GENOMIC DNA]</scope>
    <source>
        <strain evidence="2 3">ESL0200</strain>
    </source>
</reference>
<dbReference type="OrthoDB" id="9807542at2"/>
<dbReference type="Gene3D" id="3.10.400.10">
    <property type="entry name" value="Sulfate adenylyltransferase"/>
    <property type="match status" value="1"/>
</dbReference>